<dbReference type="OrthoDB" id="9797506at2"/>
<dbReference type="InterPro" id="IPR008914">
    <property type="entry name" value="PEBP"/>
</dbReference>
<dbReference type="AlphaFoldDB" id="A0A192A4L8"/>
<evidence type="ECO:0000313" key="1">
    <source>
        <dbReference type="EMBL" id="ANH75417.1"/>
    </source>
</evidence>
<dbReference type="PANTHER" id="PTHR30289">
    <property type="entry name" value="UNCHARACTERIZED PROTEIN YBCL-RELATED"/>
    <property type="match status" value="1"/>
</dbReference>
<name>A0A192A4L8_9RALS</name>
<dbReference type="NCBIfam" id="TIGR00481">
    <property type="entry name" value="YbhB/YbcL family Raf kinase inhibitor-like protein"/>
    <property type="match status" value="1"/>
</dbReference>
<dbReference type="InterPro" id="IPR036610">
    <property type="entry name" value="PEBP-like_sf"/>
</dbReference>
<gene>
    <name evidence="2" type="ORF">A9Y76_22050</name>
    <name evidence="1" type="ORF">ACS15_4803</name>
</gene>
<dbReference type="InterPro" id="IPR005247">
    <property type="entry name" value="YbhB_YbcL/LppC-like"/>
</dbReference>
<dbReference type="PANTHER" id="PTHR30289:SF1">
    <property type="entry name" value="PEBP (PHOSPHATIDYLETHANOLAMINE-BINDING PROTEIN) FAMILY PROTEIN"/>
    <property type="match status" value="1"/>
</dbReference>
<dbReference type="Proteomes" id="UP000077927">
    <property type="component" value="Chromosome 2"/>
</dbReference>
<protein>
    <submittedName>
        <fullName evidence="2">PEBP family protein</fullName>
    </submittedName>
    <submittedName>
        <fullName evidence="1">Phosphatidylethanolamine-binding family protein</fullName>
    </submittedName>
</protein>
<dbReference type="KEGG" id="rin:ACS15_4803"/>
<organism evidence="2 4">
    <name type="scientific">Ralstonia insidiosa</name>
    <dbReference type="NCBI Taxonomy" id="190721"/>
    <lineage>
        <taxon>Bacteria</taxon>
        <taxon>Pseudomonadati</taxon>
        <taxon>Pseudomonadota</taxon>
        <taxon>Betaproteobacteria</taxon>
        <taxon>Burkholderiales</taxon>
        <taxon>Burkholderiaceae</taxon>
        <taxon>Ralstonia</taxon>
    </lineage>
</organism>
<dbReference type="Gene3D" id="3.90.280.10">
    <property type="entry name" value="PEBP-like"/>
    <property type="match status" value="1"/>
</dbReference>
<evidence type="ECO:0000313" key="3">
    <source>
        <dbReference type="Proteomes" id="UP000077927"/>
    </source>
</evidence>
<dbReference type="Pfam" id="PF01161">
    <property type="entry name" value="PBP"/>
    <property type="match status" value="1"/>
</dbReference>
<dbReference type="Proteomes" id="UP000078572">
    <property type="component" value="Chromosome 2"/>
</dbReference>
<dbReference type="CDD" id="cd00865">
    <property type="entry name" value="PEBP_bact_arch"/>
    <property type="match status" value="1"/>
</dbReference>
<proteinExistence type="predicted"/>
<dbReference type="PATRIC" id="fig|190721.6.peg.4750"/>
<reference evidence="2" key="3">
    <citation type="submission" date="2016-06" db="EMBL/GenBank/DDBJ databases">
        <authorList>
            <person name="Kjaerup R.B."/>
            <person name="Dalgaard T.S."/>
            <person name="Juul-Madsen H.R."/>
        </authorList>
    </citation>
    <scope>NUCLEOTIDE SEQUENCE [LARGE SCALE GENOMIC DNA]</scope>
    <source>
        <strain evidence="2">ATCC 49129</strain>
    </source>
</reference>
<sequence>MLGRVLGRLLKGRRAGEDRLAWYHPAVSSAPALLELRSESFSEGQSIPIAHAGHGVGANRSPGLSWHNVPPGTQELILIVEDADAPLPRPFVHLVATGIRPTSVGLPESALNAATNTYASLGRNSFGKAIYAGPRALPGHGPHRYSFQLLALNRALLFSEPPRLRDVLDRLDGAVLARGRLNGVFERF</sequence>
<dbReference type="SUPFAM" id="SSF49777">
    <property type="entry name" value="PEBP-like"/>
    <property type="match status" value="1"/>
</dbReference>
<reference evidence="4" key="2">
    <citation type="submission" date="2016-06" db="EMBL/GenBank/DDBJ databases">
        <authorList>
            <person name="Xu Y."/>
            <person name="Nagy A."/>
            <person name="Yan X."/>
            <person name="Kim S.W."/>
            <person name="Haley B."/>
            <person name="Liu N.T."/>
            <person name="Nou X."/>
        </authorList>
    </citation>
    <scope>NUCLEOTIDE SEQUENCE [LARGE SCALE GENOMIC DNA]</scope>
    <source>
        <strain evidence="4">ATCC 49129</strain>
    </source>
</reference>
<accession>A0A192A4L8</accession>
<evidence type="ECO:0000313" key="2">
    <source>
        <dbReference type="EMBL" id="ANJ75206.1"/>
    </source>
</evidence>
<dbReference type="EMBL" id="CP012606">
    <property type="protein sequence ID" value="ANH75417.1"/>
    <property type="molecule type" value="Genomic_DNA"/>
</dbReference>
<dbReference type="STRING" id="190721.ACS15_4803"/>
<evidence type="ECO:0000313" key="4">
    <source>
        <dbReference type="Proteomes" id="UP000078572"/>
    </source>
</evidence>
<keyword evidence="4" id="KW-1185">Reference proteome</keyword>
<dbReference type="EMBL" id="CP016023">
    <property type="protein sequence ID" value="ANJ75206.1"/>
    <property type="molecule type" value="Genomic_DNA"/>
</dbReference>
<reference evidence="1 3" key="1">
    <citation type="submission" date="2015-09" db="EMBL/GenBank/DDBJ databases">
        <authorList>
            <person name="Xu Y."/>
            <person name="Nagy A."/>
            <person name="Liu N.T."/>
            <person name="Nou X."/>
        </authorList>
    </citation>
    <scope>NUCLEOTIDE SEQUENCE [LARGE SCALE GENOMIC DNA]</scope>
    <source>
        <strain evidence="1 3">FC1138</strain>
    </source>
</reference>